<keyword evidence="3" id="KW-1185">Reference proteome</keyword>
<sequence>MSKKYHSHAPIILRISKKIPKSRYQLGPPSRPAHLTRIGLLISQNFHMIFNIAYTTDHLNFRRQTTPPNPTKFPKPQTPINIPKSKHSTHQKNIHSSGKKTIPTQPKFRKFKKKPLKKLNHLF</sequence>
<proteinExistence type="predicted"/>
<accession>A0A5D2J9U2</accession>
<evidence type="ECO:0000313" key="2">
    <source>
        <dbReference type="EMBL" id="TYH51185.1"/>
    </source>
</evidence>
<name>A0A5D2J9U2_GOSTO</name>
<feature type="region of interest" description="Disordered" evidence="1">
    <location>
        <begin position="63"/>
        <end position="111"/>
    </location>
</feature>
<evidence type="ECO:0000256" key="1">
    <source>
        <dbReference type="SAM" id="MobiDB-lite"/>
    </source>
</evidence>
<reference evidence="2 3" key="1">
    <citation type="submission" date="2019-07" db="EMBL/GenBank/DDBJ databases">
        <title>WGS assembly of Gossypium tomentosum.</title>
        <authorList>
            <person name="Chen Z.J."/>
            <person name="Sreedasyam A."/>
            <person name="Ando A."/>
            <person name="Song Q."/>
            <person name="De L."/>
            <person name="Hulse-Kemp A."/>
            <person name="Ding M."/>
            <person name="Ye W."/>
            <person name="Kirkbride R."/>
            <person name="Jenkins J."/>
            <person name="Plott C."/>
            <person name="Lovell J."/>
            <person name="Lin Y.-M."/>
            <person name="Vaughn R."/>
            <person name="Liu B."/>
            <person name="Li W."/>
            <person name="Simpson S."/>
            <person name="Scheffler B."/>
            <person name="Saski C."/>
            <person name="Grover C."/>
            <person name="Hu G."/>
            <person name="Conover J."/>
            <person name="Carlson J."/>
            <person name="Shu S."/>
            <person name="Boston L."/>
            <person name="Williams M."/>
            <person name="Peterson D."/>
            <person name="Mcgee K."/>
            <person name="Jones D."/>
            <person name="Wendel J."/>
            <person name="Stelly D."/>
            <person name="Grimwood J."/>
            <person name="Schmutz J."/>
        </authorList>
    </citation>
    <scope>NUCLEOTIDE SEQUENCE [LARGE SCALE GENOMIC DNA]</scope>
    <source>
        <strain evidence="2">7179.01</strain>
    </source>
</reference>
<gene>
    <name evidence="2" type="ORF">ES332_D10G256000v1</name>
</gene>
<organism evidence="2 3">
    <name type="scientific">Gossypium tomentosum</name>
    <name type="common">Hawaiian cotton</name>
    <name type="synonym">Gossypium sandvicense</name>
    <dbReference type="NCBI Taxonomy" id="34277"/>
    <lineage>
        <taxon>Eukaryota</taxon>
        <taxon>Viridiplantae</taxon>
        <taxon>Streptophyta</taxon>
        <taxon>Embryophyta</taxon>
        <taxon>Tracheophyta</taxon>
        <taxon>Spermatophyta</taxon>
        <taxon>Magnoliopsida</taxon>
        <taxon>eudicotyledons</taxon>
        <taxon>Gunneridae</taxon>
        <taxon>Pentapetalae</taxon>
        <taxon>rosids</taxon>
        <taxon>malvids</taxon>
        <taxon>Malvales</taxon>
        <taxon>Malvaceae</taxon>
        <taxon>Malvoideae</taxon>
        <taxon>Gossypium</taxon>
    </lineage>
</organism>
<evidence type="ECO:0000313" key="3">
    <source>
        <dbReference type="Proteomes" id="UP000322667"/>
    </source>
</evidence>
<protein>
    <submittedName>
        <fullName evidence="2">Uncharacterized protein</fullName>
    </submittedName>
</protein>
<dbReference type="AlphaFoldDB" id="A0A5D2J9U2"/>
<dbReference type="Proteomes" id="UP000322667">
    <property type="component" value="Chromosome D10"/>
</dbReference>
<dbReference type="EMBL" id="CM017632">
    <property type="protein sequence ID" value="TYH51185.1"/>
    <property type="molecule type" value="Genomic_DNA"/>
</dbReference>
<feature type="compositionally biased region" description="Pro residues" evidence="1">
    <location>
        <begin position="67"/>
        <end position="77"/>
    </location>
</feature>
<feature type="compositionally biased region" description="Basic residues" evidence="1">
    <location>
        <begin position="84"/>
        <end position="93"/>
    </location>
</feature>